<dbReference type="Gene3D" id="2.60.120.200">
    <property type="match status" value="1"/>
</dbReference>
<dbReference type="RefSeq" id="WP_323258081.1">
    <property type="nucleotide sequence ID" value="NZ_JAYGIM010000006.1"/>
</dbReference>
<feature type="domain" description="Cytochrome C Planctomycete-type" evidence="3">
    <location>
        <begin position="54"/>
        <end position="116"/>
    </location>
</feature>
<dbReference type="PANTHER" id="PTHR35889">
    <property type="entry name" value="CYCLOINULO-OLIGOSACCHARIDE FRUCTANOTRANSFERASE-RELATED"/>
    <property type="match status" value="1"/>
</dbReference>
<dbReference type="Pfam" id="PF13385">
    <property type="entry name" value="Laminin_G_3"/>
    <property type="match status" value="1"/>
</dbReference>
<dbReference type="InterPro" id="IPR013320">
    <property type="entry name" value="ConA-like_dom_sf"/>
</dbReference>
<feature type="domain" description="DUF1549" evidence="1">
    <location>
        <begin position="166"/>
        <end position="372"/>
    </location>
</feature>
<evidence type="ECO:0000259" key="1">
    <source>
        <dbReference type="Pfam" id="PF07583"/>
    </source>
</evidence>
<accession>A0ABU5SHI3</accession>
<dbReference type="EMBL" id="JAYGIM010000006">
    <property type="protein sequence ID" value="MEA5426696.1"/>
    <property type="molecule type" value="Genomic_DNA"/>
</dbReference>
<dbReference type="Pfam" id="PF07587">
    <property type="entry name" value="PSD1"/>
    <property type="match status" value="1"/>
</dbReference>
<dbReference type="PANTHER" id="PTHR35889:SF3">
    <property type="entry name" value="F-BOX DOMAIN-CONTAINING PROTEIN"/>
    <property type="match status" value="1"/>
</dbReference>
<name>A0ABU5SHI3_9BACT</name>
<dbReference type="Proteomes" id="UP001302222">
    <property type="component" value="Unassembled WGS sequence"/>
</dbReference>
<dbReference type="PROSITE" id="PS51257">
    <property type="entry name" value="PROKAR_LIPOPROTEIN"/>
    <property type="match status" value="1"/>
</dbReference>
<evidence type="ECO:0000313" key="4">
    <source>
        <dbReference type="EMBL" id="MEA5426696.1"/>
    </source>
</evidence>
<organism evidence="4 5">
    <name type="scientific">Arcicella lustrica</name>
    <dbReference type="NCBI Taxonomy" id="2984196"/>
    <lineage>
        <taxon>Bacteria</taxon>
        <taxon>Pseudomonadati</taxon>
        <taxon>Bacteroidota</taxon>
        <taxon>Cytophagia</taxon>
        <taxon>Cytophagales</taxon>
        <taxon>Flectobacillaceae</taxon>
        <taxon>Arcicella</taxon>
    </lineage>
</organism>
<dbReference type="SUPFAM" id="SSF46626">
    <property type="entry name" value="Cytochrome c"/>
    <property type="match status" value="1"/>
</dbReference>
<sequence>MIINRLLLILIFLASFTLLSCSPKVPEEVEIAMKEIPDELDYNIHVKPILSDKCFACHGPDKAKQKAGLRLDLAEFAYRDLPENPNKVAIDPGNLADSEFFHRIISDDPNYVMPTPESHLSLSAKEKAILIRWIKKGAEYKPHWAFVKPEMPDVPEVENEELVNNPIDNFIQEKLSQEKLVPSKEAPKEILLRRLSLDLTGLPPTVHEIDAFLKDNTPDAYEKQVNRLLNSPHYGEKMAVDWLDLARFADSHGYTVDRLRDMSPYRDFVINAFNKNLPYDKFVHWQLAGDLMPKPTKEMMIATAFNRNHQQNMEGGIVEEEFQTEYVIDRTNTFGDAFLGLSVGCAKCHDHKYDPISQKNYYQLFSFFNNVKEAGQISWDDALPTPTMMLPSKEQEQILHFINTKIAQQEKVIAQTVTQENSNFQQWLTNKGYQNLAKESIPKAGLQAFFTFDDSSLKNSVNPKQVGVMKRESGQLGDKPVFENTASGKSMLMNGDVFLDLNQVGVFRKSQAFSVGIWVNIPKDLKEGVILHKSQAERLYNFRGYHLYLKNNRLEINMAHTAPSNAITKISKQPVIRNQWIQLTITYDGSSKANGFRLYQNGDEMAMETTTDQLTKDILFGFDVQPGLQIGAWWRGFGFKNGKVDDISVYNRVLSPYELKILAQKANWSSLANKNSNQLSVQEVSDLKQYYLSAVSPALQNSRKVLTQLRTTLADSTEKIDELMVMQEMPKPKKAHILLRGNYDAFGEEVFPNTPESILSYPENLPKNRFGLAQWLTHEDHPLTARVAVNRFWQNFFGVGLVKTTEDFGNQGEMPTHPKLLDWLAITFRESGWDVKKLNKLILMSATYRQDSRATKEAREKDPENRLLAHGPVNRMTAEMIRDNALMASGLLNPSIGGKSVKPYQPEGLWEINNTTYKADSGKSVYRRSLYVVVKRAVPNPTLATFDATSRSFCVVRRQKTNTPLQALVTLNDPTFVEASRVMGEQMARIPDVRKAIIDTYRKLTGRIPQNKEVTLLVQLQQISLAKFKQHPQKAKGILKAGQYQVDKKIDTSLIAANAVVANTILNSDATLTKR</sequence>
<feature type="domain" description="DUF1553" evidence="2">
    <location>
        <begin position="768"/>
        <end position="1019"/>
    </location>
</feature>
<dbReference type="SUPFAM" id="SSF49899">
    <property type="entry name" value="Concanavalin A-like lectins/glucanases"/>
    <property type="match status" value="1"/>
</dbReference>
<dbReference type="Pfam" id="PF07583">
    <property type="entry name" value="PSCyt2"/>
    <property type="match status" value="1"/>
</dbReference>
<evidence type="ECO:0000313" key="5">
    <source>
        <dbReference type="Proteomes" id="UP001302222"/>
    </source>
</evidence>
<dbReference type="InterPro" id="IPR036909">
    <property type="entry name" value="Cyt_c-like_dom_sf"/>
</dbReference>
<dbReference type="InterPro" id="IPR022655">
    <property type="entry name" value="DUF1553"/>
</dbReference>
<dbReference type="InterPro" id="IPR011444">
    <property type="entry name" value="DUF1549"/>
</dbReference>
<comment type="caution">
    <text evidence="4">The sequence shown here is derived from an EMBL/GenBank/DDBJ whole genome shotgun (WGS) entry which is preliminary data.</text>
</comment>
<proteinExistence type="predicted"/>
<evidence type="ECO:0000259" key="3">
    <source>
        <dbReference type="Pfam" id="PF07635"/>
    </source>
</evidence>
<protein>
    <submittedName>
        <fullName evidence="4">DUF1553 domain-containing protein</fullName>
    </submittedName>
</protein>
<evidence type="ECO:0000259" key="2">
    <source>
        <dbReference type="Pfam" id="PF07587"/>
    </source>
</evidence>
<gene>
    <name evidence="4" type="ORF">VB798_08945</name>
</gene>
<dbReference type="InterPro" id="IPR011429">
    <property type="entry name" value="Cyt_c_Planctomycete-type"/>
</dbReference>
<keyword evidence="5" id="KW-1185">Reference proteome</keyword>
<dbReference type="Pfam" id="PF07635">
    <property type="entry name" value="PSCyt1"/>
    <property type="match status" value="1"/>
</dbReference>
<reference evidence="4 5" key="1">
    <citation type="submission" date="2023-12" db="EMBL/GenBank/DDBJ databases">
        <title>Novel species of the genus Arcicella isolated from rivers.</title>
        <authorList>
            <person name="Lu H."/>
        </authorList>
    </citation>
    <scope>NUCLEOTIDE SEQUENCE [LARGE SCALE GENOMIC DNA]</scope>
    <source>
        <strain evidence="4 5">DC25W</strain>
    </source>
</reference>